<sequence length="69" mass="7600">MNALSGDITDISIENVQSRVVDSGNNIRLLCGNGFSLKNVRINGVMGLSGRENSGKRIYQNLYKKRKGE</sequence>
<dbReference type="EMBL" id="PFJK01000059">
    <property type="protein sequence ID" value="PIX77664.1"/>
    <property type="molecule type" value="Genomic_DNA"/>
</dbReference>
<name>A0A2M7M4N1_9BACT</name>
<protein>
    <submittedName>
        <fullName evidence="1">Uncharacterized protein</fullName>
    </submittedName>
</protein>
<reference evidence="2" key="1">
    <citation type="submission" date="2017-09" db="EMBL/GenBank/DDBJ databases">
        <title>Depth-based differentiation of microbial function through sediment-hosted aquifers and enrichment of novel symbionts in the deep terrestrial subsurface.</title>
        <authorList>
            <person name="Probst A.J."/>
            <person name="Ladd B."/>
            <person name="Jarett J.K."/>
            <person name="Geller-Mcgrath D.E."/>
            <person name="Sieber C.M.K."/>
            <person name="Emerson J.B."/>
            <person name="Anantharaman K."/>
            <person name="Thomas B.C."/>
            <person name="Malmstrom R."/>
            <person name="Stieglmeier M."/>
            <person name="Klingl A."/>
            <person name="Woyke T."/>
            <person name="Ryan C.M."/>
            <person name="Banfield J.F."/>
        </authorList>
    </citation>
    <scope>NUCLEOTIDE SEQUENCE [LARGE SCALE GENOMIC DNA]</scope>
</reference>
<comment type="caution">
    <text evidence="1">The sequence shown here is derived from an EMBL/GenBank/DDBJ whole genome shotgun (WGS) entry which is preliminary data.</text>
</comment>
<dbReference type="Proteomes" id="UP000229703">
    <property type="component" value="Unassembled WGS sequence"/>
</dbReference>
<evidence type="ECO:0000313" key="2">
    <source>
        <dbReference type="Proteomes" id="UP000229703"/>
    </source>
</evidence>
<gene>
    <name evidence="1" type="ORF">COZ37_01490</name>
</gene>
<accession>A0A2M7M4N1</accession>
<proteinExistence type="predicted"/>
<dbReference type="AlphaFoldDB" id="A0A2M7M4N1"/>
<evidence type="ECO:0000313" key="1">
    <source>
        <dbReference type="EMBL" id="PIX77664.1"/>
    </source>
</evidence>
<organism evidence="1 2">
    <name type="scientific">bacterium (Candidatus Ratteibacteria) CG_4_10_14_3_um_filter_41_18</name>
    <dbReference type="NCBI Taxonomy" id="2014287"/>
    <lineage>
        <taxon>Bacteria</taxon>
        <taxon>Candidatus Ratteibacteria</taxon>
    </lineage>
</organism>